<dbReference type="PROSITE" id="PS50172">
    <property type="entry name" value="BRCT"/>
    <property type="match status" value="1"/>
</dbReference>
<keyword evidence="3" id="KW-0227">DNA damage</keyword>
<dbReference type="Gene3D" id="3.40.50.10190">
    <property type="entry name" value="BRCT domain"/>
    <property type="match status" value="1"/>
</dbReference>
<protein>
    <submittedName>
        <fullName evidence="9">Uncharacterized protein LOC108682571</fullName>
    </submittedName>
</protein>
<evidence type="ECO:0000256" key="2">
    <source>
        <dbReference type="ARBA" id="ARBA00022737"/>
    </source>
</evidence>
<gene>
    <name evidence="9" type="primary">LOC108682571</name>
</gene>
<feature type="domain" description="BRCT" evidence="7">
    <location>
        <begin position="93"/>
        <end position="159"/>
    </location>
</feature>
<dbReference type="PANTHER" id="PTHR13763:SF0">
    <property type="entry name" value="BREAST CANCER TYPE 1 SUSCEPTIBILITY PROTEIN"/>
    <property type="match status" value="1"/>
</dbReference>
<dbReference type="GO" id="GO:0000724">
    <property type="term" value="P:double-strand break repair via homologous recombination"/>
    <property type="evidence" value="ECO:0007669"/>
    <property type="project" value="TreeGrafter"/>
</dbReference>
<evidence type="ECO:0000313" key="8">
    <source>
        <dbReference type="Proteomes" id="UP000694843"/>
    </source>
</evidence>
<keyword evidence="8" id="KW-1185">Reference proteome</keyword>
<dbReference type="PANTHER" id="PTHR13763">
    <property type="entry name" value="BREAST CANCER TYPE 1 SUSCEPTIBILITY PROTEIN BRCA1"/>
    <property type="match status" value="1"/>
</dbReference>
<dbReference type="KEGG" id="hazt:108682571"/>
<feature type="compositionally biased region" description="Basic and acidic residues" evidence="6">
    <location>
        <begin position="229"/>
        <end position="241"/>
    </location>
</feature>
<evidence type="ECO:0000256" key="5">
    <source>
        <dbReference type="ARBA" id="ARBA00023242"/>
    </source>
</evidence>
<proteinExistence type="predicted"/>
<evidence type="ECO:0000256" key="6">
    <source>
        <dbReference type="SAM" id="MobiDB-lite"/>
    </source>
</evidence>
<accession>A0A979FVH0</accession>
<dbReference type="InterPro" id="IPR036420">
    <property type="entry name" value="BRCT_dom_sf"/>
</dbReference>
<keyword evidence="2" id="KW-0677">Repeat</keyword>
<evidence type="ECO:0000313" key="9">
    <source>
        <dbReference type="RefSeq" id="XP_047741239.1"/>
    </source>
</evidence>
<keyword evidence="4" id="KW-0234">DNA repair</keyword>
<dbReference type="InterPro" id="IPR031099">
    <property type="entry name" value="BRCA1-associated"/>
</dbReference>
<dbReference type="SUPFAM" id="SSF52113">
    <property type="entry name" value="BRCT domain"/>
    <property type="match status" value="1"/>
</dbReference>
<organism evidence="8 9">
    <name type="scientific">Hyalella azteca</name>
    <name type="common">Amphipod</name>
    <dbReference type="NCBI Taxonomy" id="294128"/>
    <lineage>
        <taxon>Eukaryota</taxon>
        <taxon>Metazoa</taxon>
        <taxon>Ecdysozoa</taxon>
        <taxon>Arthropoda</taxon>
        <taxon>Crustacea</taxon>
        <taxon>Multicrustacea</taxon>
        <taxon>Malacostraca</taxon>
        <taxon>Eumalacostraca</taxon>
        <taxon>Peracarida</taxon>
        <taxon>Amphipoda</taxon>
        <taxon>Senticaudata</taxon>
        <taxon>Talitrida</taxon>
        <taxon>Talitroidea</taxon>
        <taxon>Hyalellidae</taxon>
        <taxon>Hyalella</taxon>
    </lineage>
</organism>
<comment type="subcellular location">
    <subcellularLocation>
        <location evidence="1">Nucleus</location>
    </subcellularLocation>
</comment>
<name>A0A979FVH0_HYAAZ</name>
<dbReference type="GeneID" id="108682571"/>
<dbReference type="GO" id="GO:0031436">
    <property type="term" value="C:BRCA1-BARD1 complex"/>
    <property type="evidence" value="ECO:0007669"/>
    <property type="project" value="TreeGrafter"/>
</dbReference>
<sequence length="241" mass="27657">MQGSTKMQVVQLSPKLKAPRQEYEDEDADVDMGTNKEKEPVRVTPELRRGRGKRPVNLLCSEELSDDEKNRVRELVLLLCNPDTSGDNRRPRGEMIEQWTPNSPVVTHVIAHCTADRELLPPTKNVAIGVATGAWVVTMKWVTTCLEKRCLLHETEYEARDATGRKGPNLARRAQNHRTSLLHDFVFSRMDNEYLSEDEMRHLVRLSGGQIEKFPPLASAQPNRHFSKLKREPKRELKRQT</sequence>
<feature type="compositionally biased region" description="Basic and acidic residues" evidence="6">
    <location>
        <begin position="34"/>
        <end position="48"/>
    </location>
</feature>
<dbReference type="InterPro" id="IPR001357">
    <property type="entry name" value="BRCT_dom"/>
</dbReference>
<dbReference type="GO" id="GO:0004842">
    <property type="term" value="F:ubiquitin-protein transferase activity"/>
    <property type="evidence" value="ECO:0007669"/>
    <property type="project" value="TreeGrafter"/>
</dbReference>
<evidence type="ECO:0000259" key="7">
    <source>
        <dbReference type="PROSITE" id="PS50172"/>
    </source>
</evidence>
<evidence type="ECO:0000256" key="1">
    <source>
        <dbReference type="ARBA" id="ARBA00004123"/>
    </source>
</evidence>
<reference evidence="9" key="1">
    <citation type="submission" date="2025-08" db="UniProtKB">
        <authorList>
            <consortium name="RefSeq"/>
        </authorList>
    </citation>
    <scope>IDENTIFICATION</scope>
    <source>
        <tissue evidence="9">Whole organism</tissue>
    </source>
</reference>
<dbReference type="GO" id="GO:0070531">
    <property type="term" value="C:BRCA1-A complex"/>
    <property type="evidence" value="ECO:0007669"/>
    <property type="project" value="TreeGrafter"/>
</dbReference>
<evidence type="ECO:0000256" key="4">
    <source>
        <dbReference type="ARBA" id="ARBA00023204"/>
    </source>
</evidence>
<dbReference type="Proteomes" id="UP000694843">
    <property type="component" value="Unplaced"/>
</dbReference>
<feature type="region of interest" description="Disordered" evidence="6">
    <location>
        <begin position="214"/>
        <end position="241"/>
    </location>
</feature>
<feature type="region of interest" description="Disordered" evidence="6">
    <location>
        <begin position="1"/>
        <end position="48"/>
    </location>
</feature>
<dbReference type="AlphaFoldDB" id="A0A979FVH0"/>
<feature type="compositionally biased region" description="Polar residues" evidence="6">
    <location>
        <begin position="1"/>
        <end position="11"/>
    </location>
</feature>
<evidence type="ECO:0000256" key="3">
    <source>
        <dbReference type="ARBA" id="ARBA00022763"/>
    </source>
</evidence>
<keyword evidence="5" id="KW-0539">Nucleus</keyword>
<dbReference type="GO" id="GO:0045944">
    <property type="term" value="P:positive regulation of transcription by RNA polymerase II"/>
    <property type="evidence" value="ECO:0007669"/>
    <property type="project" value="TreeGrafter"/>
</dbReference>
<dbReference type="RefSeq" id="XP_047741239.1">
    <property type="nucleotide sequence ID" value="XM_047885283.1"/>
</dbReference>